<evidence type="ECO:0000256" key="2">
    <source>
        <dbReference type="ARBA" id="ARBA00022475"/>
    </source>
</evidence>
<keyword evidence="14" id="KW-1185">Reference proteome</keyword>
<dbReference type="GO" id="GO:0071880">
    <property type="term" value="P:adenylate cyclase-activating adrenergic receptor signaling pathway"/>
    <property type="evidence" value="ECO:0007669"/>
    <property type="project" value="TreeGrafter"/>
</dbReference>
<dbReference type="PANTHER" id="PTHR24248:SF66">
    <property type="entry name" value="OCTOPAMINE RECEPTOR BETA-3R"/>
    <property type="match status" value="1"/>
</dbReference>
<accession>A0A1D1V5S1</accession>
<dbReference type="SMART" id="SM01381">
    <property type="entry name" value="7TM_GPCR_Srsx"/>
    <property type="match status" value="1"/>
</dbReference>
<feature type="transmembrane region" description="Helical" evidence="11">
    <location>
        <begin position="118"/>
        <end position="139"/>
    </location>
</feature>
<dbReference type="Gene3D" id="1.20.1070.10">
    <property type="entry name" value="Rhodopsin 7-helix transmembrane proteins"/>
    <property type="match status" value="1"/>
</dbReference>
<dbReference type="InterPro" id="IPR017452">
    <property type="entry name" value="GPCR_Rhodpsn_7TM"/>
</dbReference>
<feature type="region of interest" description="Disordered" evidence="10">
    <location>
        <begin position="368"/>
        <end position="397"/>
    </location>
</feature>
<dbReference type="Pfam" id="PF00001">
    <property type="entry name" value="7tm_1"/>
    <property type="match status" value="1"/>
</dbReference>
<evidence type="ECO:0000256" key="7">
    <source>
        <dbReference type="ARBA" id="ARBA00023170"/>
    </source>
</evidence>
<keyword evidence="3 9" id="KW-0812">Transmembrane</keyword>
<dbReference type="Proteomes" id="UP000186922">
    <property type="component" value="Unassembled WGS sequence"/>
</dbReference>
<reference evidence="13 14" key="1">
    <citation type="journal article" date="2016" name="Nat. Commun.">
        <title>Extremotolerant tardigrade genome and improved radiotolerance of human cultured cells by tardigrade-unique protein.</title>
        <authorList>
            <person name="Hashimoto T."/>
            <person name="Horikawa D.D."/>
            <person name="Saito Y."/>
            <person name="Kuwahara H."/>
            <person name="Kozuka-Hata H."/>
            <person name="Shin-I T."/>
            <person name="Minakuchi Y."/>
            <person name="Ohishi K."/>
            <person name="Motoyama A."/>
            <person name="Aizu T."/>
            <person name="Enomoto A."/>
            <person name="Kondo K."/>
            <person name="Tanaka S."/>
            <person name="Hara Y."/>
            <person name="Koshikawa S."/>
            <person name="Sagara H."/>
            <person name="Miura T."/>
            <person name="Yokobori S."/>
            <person name="Miyagawa K."/>
            <person name="Suzuki Y."/>
            <person name="Kubo T."/>
            <person name="Oyama M."/>
            <person name="Kohara Y."/>
            <person name="Fujiyama A."/>
            <person name="Arakawa K."/>
            <person name="Katayama T."/>
            <person name="Toyoda A."/>
            <person name="Kunieda T."/>
        </authorList>
    </citation>
    <scope>NUCLEOTIDE SEQUENCE [LARGE SCALE GENOMIC DNA]</scope>
    <source>
        <strain evidence="13 14">YOKOZUNA-1</strain>
    </source>
</reference>
<keyword evidence="8 9" id="KW-0807">Transducer</keyword>
<feature type="transmembrane region" description="Helical" evidence="11">
    <location>
        <begin position="275"/>
        <end position="296"/>
    </location>
</feature>
<dbReference type="CDD" id="cd14967">
    <property type="entry name" value="7tmA_amine_R-like"/>
    <property type="match status" value="1"/>
</dbReference>
<dbReference type="SUPFAM" id="SSF81321">
    <property type="entry name" value="Family A G protein-coupled receptor-like"/>
    <property type="match status" value="1"/>
</dbReference>
<feature type="transmembrane region" description="Helical" evidence="11">
    <location>
        <begin position="81"/>
        <end position="103"/>
    </location>
</feature>
<feature type="transmembrane region" description="Helical" evidence="11">
    <location>
        <begin position="205"/>
        <end position="227"/>
    </location>
</feature>
<proteinExistence type="inferred from homology"/>
<dbReference type="PANTHER" id="PTHR24248">
    <property type="entry name" value="ADRENERGIC RECEPTOR-RELATED G-PROTEIN COUPLED RECEPTOR"/>
    <property type="match status" value="1"/>
</dbReference>
<sequence>MDGLTSEESADWSAEVNTTAGITTSTSHANLFSQQGSPVTGLTFFLGTIYALIILVSFVGNLMVVVVILSTHKLKTTTNYLLMALAVADLTVTVLVLPFALVYDISGTWPFGSTFCRFWMSWDVTACTASLQHLCAVAVDRYFAINDPLHYYERMSSRKVIVIVAVIWLNSSCISFLPIFLDWYSDNSESTNVMNGQCFLDINKPYAVISASISFYIPLAIMGGCYYKIFSIAMKQAKEIYRMQKSLQHNNPDDTQSLTSKSNNLASERKAIRTLGIIFGMFYLCWQPFFIIYWIYAFSPHPDIPNWVRSSITWLGYINSAMNPAIYALNPDFRAAYKKIAWMLIKKCPGGSALKDRQNSLYGAPYEQRNSSPVTIPDMEASNELPRDRPSPHTMRNYSSIGVTDIARITYVNGHHPSKSSLHTSPLVQTVSNMP</sequence>
<evidence type="ECO:0000259" key="12">
    <source>
        <dbReference type="PROSITE" id="PS50262"/>
    </source>
</evidence>
<keyword evidence="5 9" id="KW-0297">G-protein coupled receptor</keyword>
<comment type="similarity">
    <text evidence="9">Belongs to the G-protein coupled receptor 1 family.</text>
</comment>
<dbReference type="PROSITE" id="PS00237">
    <property type="entry name" value="G_PROTEIN_RECEP_F1_1"/>
    <property type="match status" value="1"/>
</dbReference>
<feature type="transmembrane region" description="Helical" evidence="11">
    <location>
        <begin position="160"/>
        <end position="185"/>
    </location>
</feature>
<evidence type="ECO:0000256" key="10">
    <source>
        <dbReference type="SAM" id="MobiDB-lite"/>
    </source>
</evidence>
<organism evidence="13 14">
    <name type="scientific">Ramazzottius varieornatus</name>
    <name type="common">Water bear</name>
    <name type="synonym">Tardigrade</name>
    <dbReference type="NCBI Taxonomy" id="947166"/>
    <lineage>
        <taxon>Eukaryota</taxon>
        <taxon>Metazoa</taxon>
        <taxon>Ecdysozoa</taxon>
        <taxon>Tardigrada</taxon>
        <taxon>Eutardigrada</taxon>
        <taxon>Parachela</taxon>
        <taxon>Hypsibioidea</taxon>
        <taxon>Ramazzottiidae</taxon>
        <taxon>Ramazzottius</taxon>
    </lineage>
</organism>
<keyword evidence="4 11" id="KW-1133">Transmembrane helix</keyword>
<dbReference type="OrthoDB" id="5957871at2759"/>
<keyword evidence="2" id="KW-1003">Cell membrane</keyword>
<dbReference type="GO" id="GO:0043410">
    <property type="term" value="P:positive regulation of MAPK cascade"/>
    <property type="evidence" value="ECO:0007669"/>
    <property type="project" value="TreeGrafter"/>
</dbReference>
<evidence type="ECO:0000256" key="4">
    <source>
        <dbReference type="ARBA" id="ARBA00022989"/>
    </source>
</evidence>
<dbReference type="AlphaFoldDB" id="A0A1D1V5S1"/>
<dbReference type="PROSITE" id="PS50262">
    <property type="entry name" value="G_PROTEIN_RECEP_F1_2"/>
    <property type="match status" value="1"/>
</dbReference>
<evidence type="ECO:0000313" key="13">
    <source>
        <dbReference type="EMBL" id="GAU93848.1"/>
    </source>
</evidence>
<evidence type="ECO:0000256" key="8">
    <source>
        <dbReference type="ARBA" id="ARBA00023224"/>
    </source>
</evidence>
<dbReference type="GO" id="GO:0005886">
    <property type="term" value="C:plasma membrane"/>
    <property type="evidence" value="ECO:0007669"/>
    <property type="project" value="UniProtKB-SubCell"/>
</dbReference>
<feature type="domain" description="G-protein coupled receptors family 1 profile" evidence="12">
    <location>
        <begin position="60"/>
        <end position="327"/>
    </location>
</feature>
<comment type="subcellular location">
    <subcellularLocation>
        <location evidence="1">Cell membrane</location>
        <topology evidence="1">Multi-pass membrane protein</topology>
    </subcellularLocation>
</comment>
<evidence type="ECO:0000313" key="14">
    <source>
        <dbReference type="Proteomes" id="UP000186922"/>
    </source>
</evidence>
<evidence type="ECO:0000256" key="11">
    <source>
        <dbReference type="SAM" id="Phobius"/>
    </source>
</evidence>
<dbReference type="STRING" id="947166.A0A1D1V5S1"/>
<name>A0A1D1V5S1_RAMVA</name>
<keyword evidence="6 11" id="KW-0472">Membrane</keyword>
<evidence type="ECO:0000256" key="5">
    <source>
        <dbReference type="ARBA" id="ARBA00023040"/>
    </source>
</evidence>
<dbReference type="EMBL" id="BDGG01000002">
    <property type="protein sequence ID" value="GAU93848.1"/>
    <property type="molecule type" value="Genomic_DNA"/>
</dbReference>
<feature type="transmembrane region" description="Helical" evidence="11">
    <location>
        <begin position="44"/>
        <end position="69"/>
    </location>
</feature>
<dbReference type="PRINTS" id="PR00237">
    <property type="entry name" value="GPCRRHODOPSN"/>
</dbReference>
<evidence type="ECO:0000256" key="9">
    <source>
        <dbReference type="RuleBase" id="RU000688"/>
    </source>
</evidence>
<gene>
    <name evidence="13" type="primary">RvY_05720</name>
    <name evidence="13" type="synonym">RvY_05720.1</name>
    <name evidence="13" type="ORF">RvY_05720-1</name>
</gene>
<evidence type="ECO:0000256" key="1">
    <source>
        <dbReference type="ARBA" id="ARBA00004651"/>
    </source>
</evidence>
<dbReference type="InterPro" id="IPR000276">
    <property type="entry name" value="GPCR_Rhodpsn"/>
</dbReference>
<protein>
    <recommendedName>
        <fullName evidence="12">G-protein coupled receptors family 1 profile domain-containing protein</fullName>
    </recommendedName>
</protein>
<keyword evidence="7 9" id="KW-0675">Receptor</keyword>
<dbReference type="GO" id="GO:0004930">
    <property type="term" value="F:G protein-coupled receptor activity"/>
    <property type="evidence" value="ECO:0007669"/>
    <property type="project" value="UniProtKB-KW"/>
</dbReference>
<comment type="caution">
    <text evidence="13">The sequence shown here is derived from an EMBL/GenBank/DDBJ whole genome shotgun (WGS) entry which is preliminary data.</text>
</comment>
<evidence type="ECO:0000256" key="3">
    <source>
        <dbReference type="ARBA" id="ARBA00022692"/>
    </source>
</evidence>
<evidence type="ECO:0000256" key="6">
    <source>
        <dbReference type="ARBA" id="ARBA00023136"/>
    </source>
</evidence>